<dbReference type="Pfam" id="PF10035">
    <property type="entry name" value="DUF2179"/>
    <property type="match status" value="1"/>
</dbReference>
<dbReference type="PANTHER" id="PTHR40060:SF1">
    <property type="entry name" value="UPF0316 PROTEIN YEBE"/>
    <property type="match status" value="1"/>
</dbReference>
<dbReference type="CDD" id="cd16381">
    <property type="entry name" value="YitT_C_like_1"/>
    <property type="match status" value="1"/>
</dbReference>
<keyword evidence="4 6" id="KW-1133">Transmembrane helix</keyword>
<sequence>MEALLGALLIFALRVTDVTIGTLRLLYMVRGARTVAAGLGFLESLIWITATTQVFRHLDNLWNLFGYALGFAAGIAFGITVEGWIAAGYILVRIIHKEAPHELVRALREQKFGVTLVRGEGRDGAVWILFVVAPRRRGQVLLEAVQTLAPQAFVTIESVTQAIGGYLPRLAPAHTVRK</sequence>
<dbReference type="Pfam" id="PF18955">
    <property type="entry name" value="DUF5698"/>
    <property type="match status" value="1"/>
</dbReference>
<feature type="domain" description="DUF5698" evidence="8">
    <location>
        <begin position="22"/>
        <end position="79"/>
    </location>
</feature>
<dbReference type="PANTHER" id="PTHR40060">
    <property type="entry name" value="UPF0316 PROTEIN YEBE"/>
    <property type="match status" value="1"/>
</dbReference>
<dbReference type="RefSeq" id="WP_013703766.1">
    <property type="nucleotide sequence ID" value="NC_015387.1"/>
</dbReference>
<dbReference type="STRING" id="869210.Marky_0974"/>
<evidence type="ECO:0000256" key="6">
    <source>
        <dbReference type="HAMAP-Rule" id="MF_01515"/>
    </source>
</evidence>
<evidence type="ECO:0000259" key="8">
    <source>
        <dbReference type="Pfam" id="PF18955"/>
    </source>
</evidence>
<evidence type="ECO:0000259" key="7">
    <source>
        <dbReference type="Pfam" id="PF10035"/>
    </source>
</evidence>
<keyword evidence="10" id="KW-1185">Reference proteome</keyword>
<evidence type="ECO:0000313" key="10">
    <source>
        <dbReference type="Proteomes" id="UP000007030"/>
    </source>
</evidence>
<keyword evidence="2 6" id="KW-1003">Cell membrane</keyword>
<evidence type="ECO:0000256" key="1">
    <source>
        <dbReference type="ARBA" id="ARBA00004651"/>
    </source>
</evidence>
<dbReference type="EMBL" id="CP002630">
    <property type="protein sequence ID" value="AEB11718.1"/>
    <property type="molecule type" value="Genomic_DNA"/>
</dbReference>
<evidence type="ECO:0000256" key="2">
    <source>
        <dbReference type="ARBA" id="ARBA00022475"/>
    </source>
</evidence>
<reference evidence="9 10" key="1">
    <citation type="journal article" date="2012" name="Stand. Genomic Sci.">
        <title>Complete genome sequence of the aerobic, heterotroph Marinithermus hydrothermalis type strain (T1(T)) from a deep-sea hydrothermal vent chimney.</title>
        <authorList>
            <person name="Copeland A."/>
            <person name="Gu W."/>
            <person name="Yasawong M."/>
            <person name="Lapidus A."/>
            <person name="Lucas S."/>
            <person name="Deshpande S."/>
            <person name="Pagani I."/>
            <person name="Tapia R."/>
            <person name="Cheng J.F."/>
            <person name="Goodwin L.A."/>
            <person name="Pitluck S."/>
            <person name="Liolios K."/>
            <person name="Ivanova N."/>
            <person name="Mavromatis K."/>
            <person name="Mikhailova N."/>
            <person name="Pati A."/>
            <person name="Chen A."/>
            <person name="Palaniappan K."/>
            <person name="Land M."/>
            <person name="Pan C."/>
            <person name="Brambilla E.M."/>
            <person name="Rohde M."/>
            <person name="Tindall B.J."/>
            <person name="Sikorski J."/>
            <person name="Goker M."/>
            <person name="Detter J.C."/>
            <person name="Bristow J."/>
            <person name="Eisen J.A."/>
            <person name="Markowitz V."/>
            <person name="Hugenholtz P."/>
            <person name="Kyrpides N.C."/>
            <person name="Klenk H.P."/>
            <person name="Woyke T."/>
        </authorList>
    </citation>
    <scope>NUCLEOTIDE SEQUENCE [LARGE SCALE GENOMIC DNA]</scope>
    <source>
        <strain evidence="10">DSM 14884 / JCM 11576 / T1</strain>
    </source>
</reference>
<dbReference type="OrthoDB" id="48231at2"/>
<feature type="transmembrane region" description="Helical" evidence="6">
    <location>
        <begin position="67"/>
        <end position="92"/>
    </location>
</feature>
<dbReference type="InterPro" id="IPR022930">
    <property type="entry name" value="UPF0316"/>
</dbReference>
<dbReference type="eggNOG" id="COG4843">
    <property type="taxonomic scope" value="Bacteria"/>
</dbReference>
<evidence type="ECO:0000313" key="9">
    <source>
        <dbReference type="EMBL" id="AEB11718.1"/>
    </source>
</evidence>
<comment type="similarity">
    <text evidence="6">Belongs to the UPF0316 family.</text>
</comment>
<dbReference type="HAMAP" id="MF_01515">
    <property type="entry name" value="UPF0316"/>
    <property type="match status" value="1"/>
</dbReference>
<dbReference type="KEGG" id="mhd:Marky_0974"/>
<dbReference type="GO" id="GO:0005886">
    <property type="term" value="C:plasma membrane"/>
    <property type="evidence" value="ECO:0007669"/>
    <property type="project" value="UniProtKB-SubCell"/>
</dbReference>
<feature type="transmembrane region" description="Helical" evidence="6">
    <location>
        <begin position="6"/>
        <end position="27"/>
    </location>
</feature>
<dbReference type="AlphaFoldDB" id="F2NL99"/>
<proteinExistence type="inferred from homology"/>
<gene>
    <name evidence="9" type="ordered locus">Marky_0974</name>
</gene>
<dbReference type="InterPro" id="IPR044035">
    <property type="entry name" value="DUF5698"/>
</dbReference>
<keyword evidence="5 6" id="KW-0472">Membrane</keyword>
<feature type="domain" description="DUF2179" evidence="7">
    <location>
        <begin position="112"/>
        <end position="164"/>
    </location>
</feature>
<dbReference type="HOGENOM" id="CLU_106166_0_0_0"/>
<evidence type="ECO:0000256" key="4">
    <source>
        <dbReference type="ARBA" id="ARBA00022989"/>
    </source>
</evidence>
<dbReference type="Proteomes" id="UP000007030">
    <property type="component" value="Chromosome"/>
</dbReference>
<evidence type="ECO:0000256" key="5">
    <source>
        <dbReference type="ARBA" id="ARBA00023136"/>
    </source>
</evidence>
<feature type="transmembrane region" description="Helical" evidence="6">
    <location>
        <begin position="34"/>
        <end position="55"/>
    </location>
</feature>
<keyword evidence="3 6" id="KW-0812">Transmembrane</keyword>
<dbReference type="InterPro" id="IPR019264">
    <property type="entry name" value="DUF2179"/>
</dbReference>
<evidence type="ECO:0000256" key="3">
    <source>
        <dbReference type="ARBA" id="ARBA00022692"/>
    </source>
</evidence>
<comment type="subcellular location">
    <subcellularLocation>
        <location evidence="1 6">Cell membrane</location>
        <topology evidence="1 6">Multi-pass membrane protein</topology>
    </subcellularLocation>
</comment>
<name>F2NL99_MARHT</name>
<accession>F2NL99</accession>
<organism evidence="9 10">
    <name type="scientific">Marinithermus hydrothermalis (strain DSM 14884 / JCM 11576 / T1)</name>
    <dbReference type="NCBI Taxonomy" id="869210"/>
    <lineage>
        <taxon>Bacteria</taxon>
        <taxon>Thermotogati</taxon>
        <taxon>Deinococcota</taxon>
        <taxon>Deinococci</taxon>
        <taxon>Thermales</taxon>
        <taxon>Thermaceae</taxon>
        <taxon>Marinithermus</taxon>
    </lineage>
</organism>
<protein>
    <recommendedName>
        <fullName evidence="6">UPF0316 protein Marky_0974</fullName>
    </recommendedName>
</protein>